<evidence type="ECO:0000313" key="4">
    <source>
        <dbReference type="EMBL" id="OWA52640.1"/>
    </source>
</evidence>
<dbReference type="GO" id="GO:0005576">
    <property type="term" value="C:extracellular region"/>
    <property type="evidence" value="ECO:0007669"/>
    <property type="project" value="InterPro"/>
</dbReference>
<gene>
    <name evidence="4" type="ORF">BV898_17087</name>
</gene>
<evidence type="ECO:0000256" key="2">
    <source>
        <dbReference type="SAM" id="SignalP"/>
    </source>
</evidence>
<dbReference type="EMBL" id="MTYJ01000278">
    <property type="protein sequence ID" value="OWA52640.1"/>
    <property type="molecule type" value="Genomic_DNA"/>
</dbReference>
<evidence type="ECO:0000313" key="5">
    <source>
        <dbReference type="Proteomes" id="UP000192578"/>
    </source>
</evidence>
<organism evidence="4 5">
    <name type="scientific">Hypsibius exemplaris</name>
    <name type="common">Freshwater tardigrade</name>
    <dbReference type="NCBI Taxonomy" id="2072580"/>
    <lineage>
        <taxon>Eukaryota</taxon>
        <taxon>Metazoa</taxon>
        <taxon>Ecdysozoa</taxon>
        <taxon>Tardigrada</taxon>
        <taxon>Eutardigrada</taxon>
        <taxon>Parachela</taxon>
        <taxon>Hypsibioidea</taxon>
        <taxon>Hypsibiidae</taxon>
        <taxon>Hypsibius</taxon>
    </lineage>
</organism>
<protein>
    <recommendedName>
        <fullName evidence="3">Chitin-binding type-2 domain-containing protein</fullName>
    </recommendedName>
</protein>
<sequence length="552" mass="57718">MNVLCLLICTVLSMASTIARPQTMIKSVLPLKKDAITMLNTKTHAGEKIPATVFNAKQETQRKALNVRVDWALIVSGGQPPLQVPQVLQALRILRGDMTPSSSYPAPLSVVPAPITFSCDNVHQAGFYADQDFGCQVFRRCDRFHGLTSYLCGEQTLFNQITLVCDYYYNVDCSRSSQFVDYSNTRLYHNDWPLFDDAPDVAATAATTIQQATAEATTTTQVPVTEPSTTEVLVTVTTTTAPPVTDTPVTQGPDTEPTTTYTEIPVTDTTVTDVPVTDTTVTNAPVTDTTGTNAPVTDTTVTNAPVTDTTNTDVSVTDTTVTNAPVTDTTVTNAPVTDTTVTNAPVTDTTVTVVSVTDTTTIEGPVTAATTEPNTDLPVTDATSTATPESETSATTVSTVTTTPTPPCAGDLATCGTTADCCTGRACRGVGVLIAGTGMCLPQIPGGCIPVAATGVLSDLGCLSDSECCAGGACMIVSQGGVRGPRCLSMSSKSRGSGLVKEAAFKSSRAVNMADFLKVKSMFLAVQSKGTSSIQAKAQPIISRINAKPKKV</sequence>
<feature type="domain" description="Chitin-binding type-2" evidence="3">
    <location>
        <begin position="116"/>
        <end position="175"/>
    </location>
</feature>
<dbReference type="Proteomes" id="UP000192578">
    <property type="component" value="Unassembled WGS sequence"/>
</dbReference>
<evidence type="ECO:0000259" key="3">
    <source>
        <dbReference type="PROSITE" id="PS50940"/>
    </source>
</evidence>
<feature type="region of interest" description="Disordered" evidence="1">
    <location>
        <begin position="366"/>
        <end position="402"/>
    </location>
</feature>
<dbReference type="Pfam" id="PF01607">
    <property type="entry name" value="CBM_14"/>
    <property type="match status" value="1"/>
</dbReference>
<feature type="compositionally biased region" description="Low complexity" evidence="1">
    <location>
        <begin position="383"/>
        <end position="402"/>
    </location>
</feature>
<feature type="chain" id="PRO_5040984147" description="Chitin-binding type-2 domain-containing protein" evidence="2">
    <location>
        <begin position="22"/>
        <end position="552"/>
    </location>
</feature>
<keyword evidence="5" id="KW-1185">Reference proteome</keyword>
<reference evidence="5" key="1">
    <citation type="submission" date="2017-01" db="EMBL/GenBank/DDBJ databases">
        <title>Comparative genomics of anhydrobiosis in the tardigrade Hypsibius dujardini.</title>
        <authorList>
            <person name="Yoshida Y."/>
            <person name="Koutsovoulos G."/>
            <person name="Laetsch D."/>
            <person name="Stevens L."/>
            <person name="Kumar S."/>
            <person name="Horikawa D."/>
            <person name="Ishino K."/>
            <person name="Komine S."/>
            <person name="Tomita M."/>
            <person name="Blaxter M."/>
            <person name="Arakawa K."/>
        </authorList>
    </citation>
    <scope>NUCLEOTIDE SEQUENCE [LARGE SCALE GENOMIC DNA]</scope>
    <source>
        <strain evidence="5">Z151</strain>
    </source>
</reference>
<comment type="caution">
    <text evidence="4">The sequence shown here is derived from an EMBL/GenBank/DDBJ whole genome shotgun (WGS) entry which is preliminary data.</text>
</comment>
<proteinExistence type="predicted"/>
<name>A0A9X6RM39_HYPEX</name>
<dbReference type="PANTHER" id="PTHR22933:SF43">
    <property type="entry name" value="LP10131P"/>
    <property type="match status" value="1"/>
</dbReference>
<accession>A0A9X6RM39</accession>
<keyword evidence="2" id="KW-0732">Signal</keyword>
<dbReference type="PANTHER" id="PTHR22933">
    <property type="entry name" value="FI18007P1-RELATED"/>
    <property type="match status" value="1"/>
</dbReference>
<dbReference type="InterPro" id="IPR052976">
    <property type="entry name" value="Scoloptoxin-like"/>
</dbReference>
<dbReference type="PROSITE" id="PS50940">
    <property type="entry name" value="CHIT_BIND_II"/>
    <property type="match status" value="1"/>
</dbReference>
<dbReference type="InterPro" id="IPR036508">
    <property type="entry name" value="Chitin-bd_dom_sf"/>
</dbReference>
<dbReference type="GO" id="GO:0008061">
    <property type="term" value="F:chitin binding"/>
    <property type="evidence" value="ECO:0007669"/>
    <property type="project" value="InterPro"/>
</dbReference>
<feature type="region of interest" description="Disordered" evidence="1">
    <location>
        <begin position="280"/>
        <end position="313"/>
    </location>
</feature>
<dbReference type="SUPFAM" id="SSF57625">
    <property type="entry name" value="Invertebrate chitin-binding proteins"/>
    <property type="match status" value="1"/>
</dbReference>
<evidence type="ECO:0000256" key="1">
    <source>
        <dbReference type="SAM" id="MobiDB-lite"/>
    </source>
</evidence>
<dbReference type="SMART" id="SM00494">
    <property type="entry name" value="ChtBD2"/>
    <property type="match status" value="1"/>
</dbReference>
<dbReference type="Gene3D" id="2.170.140.10">
    <property type="entry name" value="Chitin binding domain"/>
    <property type="match status" value="1"/>
</dbReference>
<dbReference type="InterPro" id="IPR002557">
    <property type="entry name" value="Chitin-bd_dom"/>
</dbReference>
<dbReference type="AlphaFoldDB" id="A0A9X6RM39"/>
<feature type="region of interest" description="Disordered" evidence="1">
    <location>
        <begin position="241"/>
        <end position="261"/>
    </location>
</feature>
<feature type="signal peptide" evidence="2">
    <location>
        <begin position="1"/>
        <end position="21"/>
    </location>
</feature>